<protein>
    <submittedName>
        <fullName evidence="3">Membrane protein YqjE</fullName>
    </submittedName>
</protein>
<reference evidence="3 4" key="1">
    <citation type="submission" date="2023-07" db="EMBL/GenBank/DDBJ databases">
        <title>Sequencing the genomes of 1000 actinobacteria strains.</title>
        <authorList>
            <person name="Klenk H.-P."/>
        </authorList>
    </citation>
    <scope>NUCLEOTIDE SEQUENCE [LARGE SCALE GENOMIC DNA]</scope>
    <source>
        <strain evidence="3 4">DSM 44388</strain>
    </source>
</reference>
<dbReference type="RefSeq" id="WP_307238141.1">
    <property type="nucleotide sequence ID" value="NZ_JAUSQZ010000001.1"/>
</dbReference>
<feature type="transmembrane region" description="Helical" evidence="2">
    <location>
        <begin position="86"/>
        <end position="107"/>
    </location>
</feature>
<feature type="region of interest" description="Disordered" evidence="1">
    <location>
        <begin position="114"/>
        <end position="140"/>
    </location>
</feature>
<dbReference type="EMBL" id="JAUSQZ010000001">
    <property type="protein sequence ID" value="MDP9824907.1"/>
    <property type="molecule type" value="Genomic_DNA"/>
</dbReference>
<evidence type="ECO:0000256" key="1">
    <source>
        <dbReference type="SAM" id="MobiDB-lite"/>
    </source>
</evidence>
<feature type="transmembrane region" description="Helical" evidence="2">
    <location>
        <begin position="51"/>
        <end position="80"/>
    </location>
</feature>
<keyword evidence="2" id="KW-0812">Transmembrane</keyword>
<sequence length="140" mass="14275">MSVTNERPVATSAREKSAPELVQDITRLVPQLARQEIELAKAELTEKARHAGIGVGAFGAAGLVALFGVGTLVAAAVIGLAEAVPAWASALIVGAVLLALAGIMALVGKKQVGQATPPVPTEAVESTKHDVEAVKESAHR</sequence>
<keyword evidence="2" id="KW-0472">Membrane</keyword>
<keyword evidence="4" id="KW-1185">Reference proteome</keyword>
<dbReference type="InterPro" id="IPR009937">
    <property type="entry name" value="Phage_holin_3_6"/>
</dbReference>
<feature type="compositionally biased region" description="Basic and acidic residues" evidence="1">
    <location>
        <begin position="125"/>
        <end position="140"/>
    </location>
</feature>
<proteinExistence type="predicted"/>
<keyword evidence="2" id="KW-1133">Transmembrane helix</keyword>
<gene>
    <name evidence="3" type="ORF">J2S57_000656</name>
</gene>
<evidence type="ECO:0000256" key="2">
    <source>
        <dbReference type="SAM" id="Phobius"/>
    </source>
</evidence>
<evidence type="ECO:0000313" key="3">
    <source>
        <dbReference type="EMBL" id="MDP9824907.1"/>
    </source>
</evidence>
<dbReference type="Proteomes" id="UP001235712">
    <property type="component" value="Unassembled WGS sequence"/>
</dbReference>
<comment type="caution">
    <text evidence="3">The sequence shown here is derived from an EMBL/GenBank/DDBJ whole genome shotgun (WGS) entry which is preliminary data.</text>
</comment>
<dbReference type="Pfam" id="PF07332">
    <property type="entry name" value="Phage_holin_3_6"/>
    <property type="match status" value="1"/>
</dbReference>
<accession>A0ABT9NWV8</accession>
<evidence type="ECO:0000313" key="4">
    <source>
        <dbReference type="Proteomes" id="UP001235712"/>
    </source>
</evidence>
<organism evidence="3 4">
    <name type="scientific">Kineosporia succinea</name>
    <dbReference type="NCBI Taxonomy" id="84632"/>
    <lineage>
        <taxon>Bacteria</taxon>
        <taxon>Bacillati</taxon>
        <taxon>Actinomycetota</taxon>
        <taxon>Actinomycetes</taxon>
        <taxon>Kineosporiales</taxon>
        <taxon>Kineosporiaceae</taxon>
        <taxon>Kineosporia</taxon>
    </lineage>
</organism>
<name>A0ABT9NWV8_9ACTN</name>